<comment type="caution">
    <text evidence="3">The sequence shown here is derived from an EMBL/GenBank/DDBJ whole genome shotgun (WGS) entry which is preliminary data.</text>
</comment>
<sequence>MLFSKILISYDDSDLSKKALKKGIEIARLDEKTVLDILNVVTVPTNQFIVGDVYREVRESTFKYGNEVVAKTNEWLDQIPNSTHTFVQEGQPVRTILEFAESNGYDLIIIGSRGLSGVKEFLGSVSHGVVQRSKVPVLIVK</sequence>
<feature type="domain" description="UspA" evidence="2">
    <location>
        <begin position="3"/>
        <end position="141"/>
    </location>
</feature>
<dbReference type="InterPro" id="IPR006015">
    <property type="entry name" value="Universal_stress_UspA"/>
</dbReference>
<evidence type="ECO:0000313" key="3">
    <source>
        <dbReference type="EMBL" id="TGA99030.1"/>
    </source>
</evidence>
<dbReference type="Proteomes" id="UP000298347">
    <property type="component" value="Unassembled WGS sequence"/>
</dbReference>
<proteinExistence type="inferred from homology"/>
<dbReference type="Pfam" id="PF00582">
    <property type="entry name" value="Usp"/>
    <property type="match status" value="1"/>
</dbReference>
<keyword evidence="4" id="KW-1185">Reference proteome</keyword>
<organism evidence="3 4">
    <name type="scientific">Sporolactobacillus shoreae</name>
    <dbReference type="NCBI Taxonomy" id="1465501"/>
    <lineage>
        <taxon>Bacteria</taxon>
        <taxon>Bacillati</taxon>
        <taxon>Bacillota</taxon>
        <taxon>Bacilli</taxon>
        <taxon>Bacillales</taxon>
        <taxon>Sporolactobacillaceae</taxon>
        <taxon>Sporolactobacillus</taxon>
    </lineage>
</organism>
<dbReference type="PANTHER" id="PTHR46268:SF6">
    <property type="entry name" value="UNIVERSAL STRESS PROTEIN UP12"/>
    <property type="match status" value="1"/>
</dbReference>
<dbReference type="AlphaFoldDB" id="A0A4Z0GPC5"/>
<name>A0A4Z0GPC5_9BACL</name>
<dbReference type="Gene3D" id="3.40.50.620">
    <property type="entry name" value="HUPs"/>
    <property type="match status" value="1"/>
</dbReference>
<dbReference type="InterPro" id="IPR014729">
    <property type="entry name" value="Rossmann-like_a/b/a_fold"/>
</dbReference>
<dbReference type="RefSeq" id="WP_135348050.1">
    <property type="nucleotide sequence ID" value="NZ_SRJD01000005.1"/>
</dbReference>
<dbReference type="OrthoDB" id="9777884at2"/>
<dbReference type="InterPro" id="IPR006016">
    <property type="entry name" value="UspA"/>
</dbReference>
<accession>A0A4Z0GPC5</accession>
<evidence type="ECO:0000256" key="1">
    <source>
        <dbReference type="ARBA" id="ARBA00008791"/>
    </source>
</evidence>
<dbReference type="CDD" id="cd00293">
    <property type="entry name" value="USP-like"/>
    <property type="match status" value="1"/>
</dbReference>
<evidence type="ECO:0000313" key="4">
    <source>
        <dbReference type="Proteomes" id="UP000298347"/>
    </source>
</evidence>
<dbReference type="PRINTS" id="PR01438">
    <property type="entry name" value="UNVRSLSTRESS"/>
</dbReference>
<evidence type="ECO:0000259" key="2">
    <source>
        <dbReference type="Pfam" id="PF00582"/>
    </source>
</evidence>
<reference evidence="3 4" key="1">
    <citation type="journal article" date="2015" name="Int. J. Syst. Evol. Microbiol.">
        <title>Sporolactobacillus shoreae sp. nov. and Sporolactobacillus spathodeae sp. nov., two spore-forming lactic acid bacteria isolated from tree barks in Thailand.</title>
        <authorList>
            <person name="Thamacharoensuk T."/>
            <person name="Kitahara M."/>
            <person name="Ohkuma M."/>
            <person name="Thongchul N."/>
            <person name="Tanasupawat S."/>
        </authorList>
    </citation>
    <scope>NUCLEOTIDE SEQUENCE [LARGE SCALE GENOMIC DNA]</scope>
    <source>
        <strain evidence="3 4">BK92</strain>
    </source>
</reference>
<dbReference type="SUPFAM" id="SSF52402">
    <property type="entry name" value="Adenine nucleotide alpha hydrolases-like"/>
    <property type="match status" value="1"/>
</dbReference>
<gene>
    <name evidence="3" type="ORF">E4665_06875</name>
</gene>
<comment type="similarity">
    <text evidence="1">Belongs to the universal stress protein A family.</text>
</comment>
<dbReference type="EMBL" id="SRJD01000005">
    <property type="protein sequence ID" value="TGA99030.1"/>
    <property type="molecule type" value="Genomic_DNA"/>
</dbReference>
<protein>
    <submittedName>
        <fullName evidence="3">Universal stress protein</fullName>
    </submittedName>
</protein>
<dbReference type="PANTHER" id="PTHR46268">
    <property type="entry name" value="STRESS RESPONSE PROTEIN NHAX"/>
    <property type="match status" value="1"/>
</dbReference>